<accession>A0A2V0QBU2</accession>
<protein>
    <submittedName>
        <fullName evidence="1">Lauroyl/myristoyl acyltransferase</fullName>
    </submittedName>
</protein>
<keyword evidence="1" id="KW-0012">Acyltransferase</keyword>
<comment type="caution">
    <text evidence="1">The sequence shown here is derived from an EMBL/GenBank/DDBJ whole genome shotgun (WGS) entry which is preliminary data.</text>
</comment>
<reference evidence="2 4" key="2">
    <citation type="submission" date="2018-04" db="EMBL/GenBank/DDBJ databases">
        <title>Draft genome sequence of Pseudomonas syringae pv. actinidiae biovar 3 strains isolated from kiwifruit in Kagawa prefecture.</title>
        <authorList>
            <person name="Tabuchi M."/>
            <person name="Saito M."/>
            <person name="Fujiwara S."/>
            <person name="Sasa N."/>
            <person name="Akimitsu K."/>
            <person name="Gomi K."/>
            <person name="Konishi-Sugita S."/>
            <person name="Hamano K."/>
            <person name="Kataoka I."/>
        </authorList>
    </citation>
    <scope>NUCLEOTIDE SEQUENCE [LARGE SCALE GENOMIC DNA]</scope>
    <source>
        <strain evidence="2 4">MAFF212211</strain>
    </source>
</reference>
<evidence type="ECO:0000313" key="4">
    <source>
        <dbReference type="Proteomes" id="UP000248291"/>
    </source>
</evidence>
<evidence type="ECO:0000313" key="1">
    <source>
        <dbReference type="EMBL" id="GBH10479.1"/>
    </source>
</evidence>
<dbReference type="Proteomes" id="UP000248291">
    <property type="component" value="Unassembled WGS sequence"/>
</dbReference>
<dbReference type="GO" id="GO:0016746">
    <property type="term" value="F:acyltransferase activity"/>
    <property type="evidence" value="ECO:0007669"/>
    <property type="project" value="UniProtKB-KW"/>
</dbReference>
<organism evidence="1 3">
    <name type="scientific">Pseudomonas syringae pv. actinidiae</name>
    <dbReference type="NCBI Taxonomy" id="103796"/>
    <lineage>
        <taxon>Bacteria</taxon>
        <taxon>Pseudomonadati</taxon>
        <taxon>Pseudomonadota</taxon>
        <taxon>Gammaproteobacteria</taxon>
        <taxon>Pseudomonadales</taxon>
        <taxon>Pseudomonadaceae</taxon>
        <taxon>Pseudomonas</taxon>
        <taxon>Pseudomonas syringae</taxon>
    </lineage>
</organism>
<evidence type="ECO:0000313" key="2">
    <source>
        <dbReference type="EMBL" id="GBH18164.1"/>
    </source>
</evidence>
<sequence length="59" mass="5903">MYLIAGEGTLRGRFARTSRPSVRITLARSVSEEGTGAAAAVLAILDAGSKAAATAPAAE</sequence>
<proteinExistence type="predicted"/>
<evidence type="ECO:0000313" key="3">
    <source>
        <dbReference type="Proteomes" id="UP000247480"/>
    </source>
</evidence>
<reference evidence="1 3" key="1">
    <citation type="submission" date="2018-04" db="EMBL/GenBank/DDBJ databases">
        <title>Draft genome sequence of Pseudomonas syringae pv. actinidiae biovar 1 strains isolated from kiwifruit in Kagawa prefecture.</title>
        <authorList>
            <person name="Tabuchi M."/>
            <person name="Saito M."/>
            <person name="Fujiwara S."/>
            <person name="Sasa N."/>
            <person name="Akimitsu K."/>
            <person name="Gomi K."/>
            <person name="Konishi-Sugita S."/>
            <person name="Hamano K."/>
            <person name="Kataoka I."/>
        </authorList>
    </citation>
    <scope>NUCLEOTIDE SEQUENCE [LARGE SCALE GENOMIC DNA]</scope>
    <source>
        <strain evidence="1 3">MAFF212206</strain>
    </source>
</reference>
<dbReference type="EMBL" id="BGJZ01000186">
    <property type="protein sequence ID" value="GBH10479.1"/>
    <property type="molecule type" value="Genomic_DNA"/>
</dbReference>
<dbReference type="EMBL" id="BGKA01000148">
    <property type="protein sequence ID" value="GBH18164.1"/>
    <property type="molecule type" value="Genomic_DNA"/>
</dbReference>
<keyword evidence="1" id="KW-0808">Transferase</keyword>
<gene>
    <name evidence="1" type="ORF">KPSA1_03897</name>
    <name evidence="2" type="ORF">KPSA3_04143</name>
</gene>
<name>A0A2V0QBU2_PSESF</name>
<dbReference type="AlphaFoldDB" id="A0A2V0QBU2"/>
<dbReference type="Proteomes" id="UP000247480">
    <property type="component" value="Unassembled WGS sequence"/>
</dbReference>